<protein>
    <submittedName>
        <fullName evidence="2">Uncharacterized protein</fullName>
    </submittedName>
</protein>
<proteinExistence type="predicted"/>
<name>A0A3B0SLK4_9ZZZZ</name>
<feature type="transmembrane region" description="Helical" evidence="1">
    <location>
        <begin position="47"/>
        <end position="69"/>
    </location>
</feature>
<feature type="transmembrane region" description="Helical" evidence="1">
    <location>
        <begin position="16"/>
        <end position="35"/>
    </location>
</feature>
<evidence type="ECO:0000256" key="1">
    <source>
        <dbReference type="SAM" id="Phobius"/>
    </source>
</evidence>
<organism evidence="2">
    <name type="scientific">hydrothermal vent metagenome</name>
    <dbReference type="NCBI Taxonomy" id="652676"/>
    <lineage>
        <taxon>unclassified sequences</taxon>
        <taxon>metagenomes</taxon>
        <taxon>ecological metagenomes</taxon>
    </lineage>
</organism>
<keyword evidence="1" id="KW-0812">Transmembrane</keyword>
<dbReference type="AlphaFoldDB" id="A0A3B0SLK4"/>
<evidence type="ECO:0000313" key="2">
    <source>
        <dbReference type="EMBL" id="VAW06685.1"/>
    </source>
</evidence>
<reference evidence="2" key="1">
    <citation type="submission" date="2018-06" db="EMBL/GenBank/DDBJ databases">
        <authorList>
            <person name="Zhirakovskaya E."/>
        </authorList>
    </citation>
    <scope>NUCLEOTIDE SEQUENCE</scope>
</reference>
<keyword evidence="1" id="KW-0472">Membrane</keyword>
<dbReference type="EMBL" id="UOEH01000536">
    <property type="protein sequence ID" value="VAW06685.1"/>
    <property type="molecule type" value="Genomic_DNA"/>
</dbReference>
<gene>
    <name evidence="2" type="ORF">MNBD_ALPHA05-1678</name>
</gene>
<accession>A0A3B0SLK4</accession>
<sequence>MNEKRSEKSAKKSARFFWICSGLLAAIMVVFSAIFRFEFFSASPHIIFAMFMGVVLTIGLAVGLMALAFHSDDSGIDDRF</sequence>
<keyword evidence="1" id="KW-1133">Transmembrane helix</keyword>